<dbReference type="Pfam" id="PF02018">
    <property type="entry name" value="CBM_4_9"/>
    <property type="match status" value="1"/>
</dbReference>
<dbReference type="InterPro" id="IPR008979">
    <property type="entry name" value="Galactose-bd-like_sf"/>
</dbReference>
<keyword evidence="6" id="KW-0325">Glycoprotein</keyword>
<gene>
    <name evidence="9" type="ORF">SAMN05660461_0901</name>
</gene>
<dbReference type="Proteomes" id="UP000190166">
    <property type="component" value="Unassembled WGS sequence"/>
</dbReference>
<comment type="similarity">
    <text evidence="2">Belongs to the glycosyl hydrolase 51 family.</text>
</comment>
<dbReference type="SUPFAM" id="SSF51011">
    <property type="entry name" value="Glycosyl hydrolase domain"/>
    <property type="match status" value="1"/>
</dbReference>
<name>A0A1T5NAB1_9BACT</name>
<dbReference type="InterPro" id="IPR003305">
    <property type="entry name" value="CenC_carb-bd"/>
</dbReference>
<feature type="signal peptide" evidence="7">
    <location>
        <begin position="1"/>
        <end position="22"/>
    </location>
</feature>
<dbReference type="SUPFAM" id="SSF51445">
    <property type="entry name" value="(Trans)glycosidases"/>
    <property type="match status" value="1"/>
</dbReference>
<dbReference type="Gene3D" id="2.60.120.260">
    <property type="entry name" value="Galactose-binding domain-like"/>
    <property type="match status" value="1"/>
</dbReference>
<dbReference type="Gene3D" id="3.20.20.80">
    <property type="entry name" value="Glycosidases"/>
    <property type="match status" value="1"/>
</dbReference>
<evidence type="ECO:0000313" key="10">
    <source>
        <dbReference type="Proteomes" id="UP000190166"/>
    </source>
</evidence>
<organism evidence="9 10">
    <name type="scientific">Chitinophaga ginsengisegetis</name>
    <dbReference type="NCBI Taxonomy" id="393003"/>
    <lineage>
        <taxon>Bacteria</taxon>
        <taxon>Pseudomonadati</taxon>
        <taxon>Bacteroidota</taxon>
        <taxon>Chitinophagia</taxon>
        <taxon>Chitinophagales</taxon>
        <taxon>Chitinophagaceae</taxon>
        <taxon>Chitinophaga</taxon>
    </lineage>
</organism>
<dbReference type="PANTHER" id="PTHR31776:SF0">
    <property type="entry name" value="ALPHA-L-ARABINOFURANOSIDASE 1"/>
    <property type="match status" value="1"/>
</dbReference>
<dbReference type="InterPro" id="IPR017853">
    <property type="entry name" value="GH"/>
</dbReference>
<dbReference type="EMBL" id="FUZZ01000001">
    <property type="protein sequence ID" value="SKC97390.1"/>
    <property type="molecule type" value="Genomic_DNA"/>
</dbReference>
<evidence type="ECO:0000256" key="2">
    <source>
        <dbReference type="ARBA" id="ARBA00007186"/>
    </source>
</evidence>
<evidence type="ECO:0000256" key="7">
    <source>
        <dbReference type="SAM" id="SignalP"/>
    </source>
</evidence>
<dbReference type="InterPro" id="IPR055235">
    <property type="entry name" value="ASD1_cat"/>
</dbReference>
<dbReference type="InterPro" id="IPR010720">
    <property type="entry name" value="Alpha-L-AF_C"/>
</dbReference>
<proteinExistence type="inferred from homology"/>
<dbReference type="Gene3D" id="2.60.40.1180">
    <property type="entry name" value="Golgi alpha-mannosidase II"/>
    <property type="match status" value="1"/>
</dbReference>
<dbReference type="RefSeq" id="WP_079468206.1">
    <property type="nucleotide sequence ID" value="NZ_FUZZ01000001.1"/>
</dbReference>
<accession>A0A1T5NAB1</accession>
<keyword evidence="4 7" id="KW-0732">Signal</keyword>
<evidence type="ECO:0000256" key="4">
    <source>
        <dbReference type="ARBA" id="ARBA00022729"/>
    </source>
</evidence>
<dbReference type="EC" id="3.2.1.55" evidence="3"/>
<dbReference type="GO" id="GO:0046373">
    <property type="term" value="P:L-arabinose metabolic process"/>
    <property type="evidence" value="ECO:0007669"/>
    <property type="project" value="InterPro"/>
</dbReference>
<evidence type="ECO:0000256" key="6">
    <source>
        <dbReference type="ARBA" id="ARBA00023180"/>
    </source>
</evidence>
<dbReference type="InterPro" id="IPR051563">
    <property type="entry name" value="Glycosyl_Hydrolase_51"/>
</dbReference>
<evidence type="ECO:0000313" key="9">
    <source>
        <dbReference type="EMBL" id="SKC97390.1"/>
    </source>
</evidence>
<dbReference type="InterPro" id="IPR013780">
    <property type="entry name" value="Glyco_hydro_b"/>
</dbReference>
<sequence>MKAQRIIAAFTMLAGVYTIPLAAQQPLNFTVKAGEIKTPVSPNMWGIFFEDINLSADGGIYAELVKNRSFEFSTPLMGWSIPKDAVSNGQILVLNRKEEHPSNPRFARITMPATRSFEIVNEGFRGMGIKAGEQYNFSLYARQQEGAAVKLTVTLLDDAGKEIGSTTVAPNGSSWQQYKASFSATAAAAKGKLKVTFSGQGVIDVDMISLFPQHTWKERSNGLRADLVQLLADLHPGFIRFPGGCIVEGRELVNRYQWKKTVGDVNDRELIINRWNNEFAHRATPDYFQSFGLGFFEYFQLSEDIGASPLPILNCGMACQFNSAEVVAVNELDPYIQDALDLIEFANGDVNTKWGALRAKMGHPAPFNLKMMGVGNEQWGPQYVERYTIFAKAIKSKYPDIKLVNSLGPSPDGDKFTFLNDTLRKLNADILDEHYYSSPEWFLSNAARYDSYDRKGPKIFAGEYAAHTKGVNNGENKNNWQSALAEAAFMTGLERNADLVVMASYAPLLAHVDGWQWSPDLIWFDNLHSYGTPNYYVQKLYANNKGTDVVPMLKGNQVISGQDSVYASTVVDKATGELVIKLINTAATVKPVAVAVQGVKNIAANGRLITLGSNDLQGLNSLDKPTSISPEEKNIDIKGKTIRTDIAPWSFYVIRVKINK</sequence>
<keyword evidence="10" id="KW-1185">Reference proteome</keyword>
<feature type="chain" id="PRO_5013024564" description="non-reducing end alpha-L-arabinofuranosidase" evidence="7">
    <location>
        <begin position="23"/>
        <end position="660"/>
    </location>
</feature>
<dbReference type="SUPFAM" id="SSF49785">
    <property type="entry name" value="Galactose-binding domain-like"/>
    <property type="match status" value="1"/>
</dbReference>
<dbReference type="Pfam" id="PF22848">
    <property type="entry name" value="ASD1_dom"/>
    <property type="match status" value="1"/>
</dbReference>
<evidence type="ECO:0000259" key="8">
    <source>
        <dbReference type="SMART" id="SM00813"/>
    </source>
</evidence>
<dbReference type="PANTHER" id="PTHR31776">
    <property type="entry name" value="ALPHA-L-ARABINOFURANOSIDASE 1"/>
    <property type="match status" value="1"/>
</dbReference>
<evidence type="ECO:0000256" key="3">
    <source>
        <dbReference type="ARBA" id="ARBA00012670"/>
    </source>
</evidence>
<protein>
    <recommendedName>
        <fullName evidence="3">non-reducing end alpha-L-arabinofuranosidase</fullName>
        <ecNumber evidence="3">3.2.1.55</ecNumber>
    </recommendedName>
</protein>
<dbReference type="Pfam" id="PF06964">
    <property type="entry name" value="Alpha-L-AF_C"/>
    <property type="match status" value="1"/>
</dbReference>
<evidence type="ECO:0000256" key="1">
    <source>
        <dbReference type="ARBA" id="ARBA00001462"/>
    </source>
</evidence>
<feature type="domain" description="Alpha-L-arabinofuranosidase C-terminal" evidence="8">
    <location>
        <begin position="462"/>
        <end position="650"/>
    </location>
</feature>
<evidence type="ECO:0000256" key="5">
    <source>
        <dbReference type="ARBA" id="ARBA00022801"/>
    </source>
</evidence>
<dbReference type="STRING" id="393003.SAMN05660461_0901"/>
<comment type="catalytic activity">
    <reaction evidence="1">
        <text>Hydrolysis of terminal non-reducing alpha-L-arabinofuranoside residues in alpha-L-arabinosides.</text>
        <dbReference type="EC" id="3.2.1.55"/>
    </reaction>
</comment>
<dbReference type="AlphaFoldDB" id="A0A1T5NAB1"/>
<keyword evidence="5" id="KW-0378">Hydrolase</keyword>
<dbReference type="SMART" id="SM00813">
    <property type="entry name" value="Alpha-L-AF_C"/>
    <property type="match status" value="1"/>
</dbReference>
<dbReference type="GO" id="GO:0046556">
    <property type="term" value="F:alpha-L-arabinofuranosidase activity"/>
    <property type="evidence" value="ECO:0007669"/>
    <property type="project" value="UniProtKB-EC"/>
</dbReference>
<reference evidence="9 10" key="1">
    <citation type="submission" date="2017-02" db="EMBL/GenBank/DDBJ databases">
        <authorList>
            <person name="Peterson S.W."/>
        </authorList>
    </citation>
    <scope>NUCLEOTIDE SEQUENCE [LARGE SCALE GENOMIC DNA]</scope>
    <source>
        <strain evidence="9 10">DSM 18108</strain>
    </source>
</reference>